<dbReference type="EnsemblPlants" id="LPERR03G01840.1">
    <property type="protein sequence ID" value="LPERR03G01840.1"/>
    <property type="gene ID" value="LPERR03G01840"/>
</dbReference>
<keyword evidence="2" id="KW-1185">Reference proteome</keyword>
<dbReference type="HOGENOM" id="CLU_2945006_0_0_1"/>
<reference evidence="1" key="3">
    <citation type="submission" date="2015-04" db="UniProtKB">
        <authorList>
            <consortium name="EnsemblPlants"/>
        </authorList>
    </citation>
    <scope>IDENTIFICATION</scope>
</reference>
<organism evidence="1 2">
    <name type="scientific">Leersia perrieri</name>
    <dbReference type="NCBI Taxonomy" id="77586"/>
    <lineage>
        <taxon>Eukaryota</taxon>
        <taxon>Viridiplantae</taxon>
        <taxon>Streptophyta</taxon>
        <taxon>Embryophyta</taxon>
        <taxon>Tracheophyta</taxon>
        <taxon>Spermatophyta</taxon>
        <taxon>Magnoliopsida</taxon>
        <taxon>Liliopsida</taxon>
        <taxon>Poales</taxon>
        <taxon>Poaceae</taxon>
        <taxon>BOP clade</taxon>
        <taxon>Oryzoideae</taxon>
        <taxon>Oryzeae</taxon>
        <taxon>Oryzinae</taxon>
        <taxon>Leersia</taxon>
    </lineage>
</organism>
<protein>
    <submittedName>
        <fullName evidence="1">Uncharacterized protein</fullName>
    </submittedName>
</protein>
<accession>A0A0D9VNY2</accession>
<reference evidence="1 2" key="1">
    <citation type="submission" date="2012-08" db="EMBL/GenBank/DDBJ databases">
        <title>Oryza genome evolution.</title>
        <authorList>
            <person name="Wing R.A."/>
        </authorList>
    </citation>
    <scope>NUCLEOTIDE SEQUENCE</scope>
</reference>
<reference evidence="2" key="2">
    <citation type="submission" date="2013-12" db="EMBL/GenBank/DDBJ databases">
        <authorList>
            <person name="Yu Y."/>
            <person name="Lee S."/>
            <person name="de Baynast K."/>
            <person name="Wissotski M."/>
            <person name="Liu L."/>
            <person name="Talag J."/>
            <person name="Goicoechea J."/>
            <person name="Angelova A."/>
            <person name="Jetty R."/>
            <person name="Kudrna D."/>
            <person name="Golser W."/>
            <person name="Rivera L."/>
            <person name="Zhang J."/>
            <person name="Wing R."/>
        </authorList>
    </citation>
    <scope>NUCLEOTIDE SEQUENCE</scope>
</reference>
<dbReference type="AlphaFoldDB" id="A0A0D9VNY2"/>
<proteinExistence type="predicted"/>
<evidence type="ECO:0000313" key="2">
    <source>
        <dbReference type="Proteomes" id="UP000032180"/>
    </source>
</evidence>
<evidence type="ECO:0000313" key="1">
    <source>
        <dbReference type="EnsemblPlants" id="LPERR03G01840.1"/>
    </source>
</evidence>
<dbReference type="Proteomes" id="UP000032180">
    <property type="component" value="Chromosome 3"/>
</dbReference>
<dbReference type="Gramene" id="LPERR03G01840.1">
    <property type="protein sequence ID" value="LPERR03G01840.1"/>
    <property type="gene ID" value="LPERR03G01840"/>
</dbReference>
<sequence>MTNATDGLVMGYSDNAWGGLAAIGNCLGDLCICGGIPAFTFLDSLHPVYVLAAASNDRQI</sequence>
<name>A0A0D9VNY2_9ORYZ</name>